<dbReference type="RefSeq" id="WP_252852540.1">
    <property type="nucleotide sequence ID" value="NZ_JAMXLR010000036.1"/>
</dbReference>
<dbReference type="AlphaFoldDB" id="A0A9X2FA52"/>
<dbReference type="InterPro" id="IPR016035">
    <property type="entry name" value="Acyl_Trfase/lysoPLipase"/>
</dbReference>
<dbReference type="PANTHER" id="PTHR14226">
    <property type="entry name" value="NEUROPATHY TARGET ESTERASE/SWISS CHEESE D.MELANOGASTER"/>
    <property type="match status" value="1"/>
</dbReference>
<comment type="caution">
    <text evidence="4">Lacks conserved residue(s) required for the propagation of feature annotation.</text>
</comment>
<dbReference type="EMBL" id="JAMXLR010000036">
    <property type="protein sequence ID" value="MCO6044438.1"/>
    <property type="molecule type" value="Genomic_DNA"/>
</dbReference>
<proteinExistence type="predicted"/>
<keyword evidence="3 4" id="KW-0443">Lipid metabolism</keyword>
<evidence type="ECO:0000259" key="5">
    <source>
        <dbReference type="PROSITE" id="PS51635"/>
    </source>
</evidence>
<feature type="active site" description="Proton acceptor" evidence="4">
    <location>
        <position position="243"/>
    </location>
</feature>
<dbReference type="SUPFAM" id="SSF52151">
    <property type="entry name" value="FabD/lysophospholipase-like"/>
    <property type="match status" value="1"/>
</dbReference>
<dbReference type="Gene3D" id="3.40.1090.10">
    <property type="entry name" value="Cytosolic phospholipase A2 catalytic domain"/>
    <property type="match status" value="2"/>
</dbReference>
<keyword evidence="1 4" id="KW-0378">Hydrolase</keyword>
<dbReference type="InterPro" id="IPR002641">
    <property type="entry name" value="PNPLA_dom"/>
</dbReference>
<evidence type="ECO:0000256" key="4">
    <source>
        <dbReference type="PROSITE-ProRule" id="PRU01161"/>
    </source>
</evidence>
<name>A0A9X2FA52_9BACT</name>
<protein>
    <submittedName>
        <fullName evidence="6">Patatin-like phospholipase family protein</fullName>
    </submittedName>
</protein>
<sequence length="410" mass="45438">MTERDDAIAADLDSPVESPVIRDGNVELGESQVERGIALALSGGGYRAMLFHVGALWRLKELQLLAAVKRVASVSGGSITAGVLALNWDRIERESSDTSRFVAHVVAPIRELAGETIDVSAVGWGMLNPLRTIGDEVAAYYRKYLFQDRTLQDLPAGDTRFILTATSVQTGSLWRFSRPYMGDYRIGLYDAPDLDMGTVVAASSAFPPFLSPITVDLEPYDIRPGTEGEQFESPCNEQVVLTDGGVYDNLGLEPVWKRFDTLLVSDGGRTMAFDPEPASDWARHSRRLIDLLQSQVSRLRRRQLIDSFVRGRDKSMDQRDEMLQASGRWGVYWGIETNIDDYHVPDKLTAPVRRTSSIAAVDTRLAELDSATQELLINWGYAVCDAAVRSANLATEIHEHPATFPYQRGI</sequence>
<organism evidence="6 7">
    <name type="scientific">Aeoliella straminimaris</name>
    <dbReference type="NCBI Taxonomy" id="2954799"/>
    <lineage>
        <taxon>Bacteria</taxon>
        <taxon>Pseudomonadati</taxon>
        <taxon>Planctomycetota</taxon>
        <taxon>Planctomycetia</taxon>
        <taxon>Pirellulales</taxon>
        <taxon>Lacipirellulaceae</taxon>
        <taxon>Aeoliella</taxon>
    </lineage>
</organism>
<keyword evidence="2 4" id="KW-0442">Lipid degradation</keyword>
<evidence type="ECO:0000256" key="2">
    <source>
        <dbReference type="ARBA" id="ARBA00022963"/>
    </source>
</evidence>
<feature type="short sequence motif" description="DGA/G" evidence="4">
    <location>
        <begin position="243"/>
        <end position="245"/>
    </location>
</feature>
<feature type="active site" description="Nucleophile" evidence="4">
    <location>
        <position position="75"/>
    </location>
</feature>
<evidence type="ECO:0000313" key="7">
    <source>
        <dbReference type="Proteomes" id="UP001155241"/>
    </source>
</evidence>
<gene>
    <name evidence="6" type="ORF">NG895_11025</name>
</gene>
<dbReference type="PANTHER" id="PTHR14226:SF78">
    <property type="entry name" value="SLR0060 PROTEIN"/>
    <property type="match status" value="1"/>
</dbReference>
<evidence type="ECO:0000313" key="6">
    <source>
        <dbReference type="EMBL" id="MCO6044438.1"/>
    </source>
</evidence>
<comment type="caution">
    <text evidence="6">The sequence shown here is derived from an EMBL/GenBank/DDBJ whole genome shotgun (WGS) entry which is preliminary data.</text>
</comment>
<dbReference type="Proteomes" id="UP001155241">
    <property type="component" value="Unassembled WGS sequence"/>
</dbReference>
<dbReference type="GO" id="GO:0016787">
    <property type="term" value="F:hydrolase activity"/>
    <property type="evidence" value="ECO:0007669"/>
    <property type="project" value="UniProtKB-UniRule"/>
</dbReference>
<dbReference type="InterPro" id="IPR050301">
    <property type="entry name" value="NTE"/>
</dbReference>
<keyword evidence="7" id="KW-1185">Reference proteome</keyword>
<dbReference type="Pfam" id="PF01734">
    <property type="entry name" value="Patatin"/>
    <property type="match status" value="1"/>
</dbReference>
<dbReference type="GO" id="GO:0016042">
    <property type="term" value="P:lipid catabolic process"/>
    <property type="evidence" value="ECO:0007669"/>
    <property type="project" value="UniProtKB-UniRule"/>
</dbReference>
<evidence type="ECO:0000256" key="3">
    <source>
        <dbReference type="ARBA" id="ARBA00023098"/>
    </source>
</evidence>
<dbReference type="PROSITE" id="PS51635">
    <property type="entry name" value="PNPLA"/>
    <property type="match status" value="1"/>
</dbReference>
<reference evidence="6" key="1">
    <citation type="submission" date="2022-06" db="EMBL/GenBank/DDBJ databases">
        <title>Aeoliella straminimaris, a novel planctomycete from sediments.</title>
        <authorList>
            <person name="Vitorino I.R."/>
            <person name="Lage O.M."/>
        </authorList>
    </citation>
    <scope>NUCLEOTIDE SEQUENCE</scope>
    <source>
        <strain evidence="6">ICT_H6.2</strain>
    </source>
</reference>
<evidence type="ECO:0000256" key="1">
    <source>
        <dbReference type="ARBA" id="ARBA00022801"/>
    </source>
</evidence>
<accession>A0A9X2FA52</accession>
<feature type="domain" description="PNPLA" evidence="5">
    <location>
        <begin position="40"/>
        <end position="256"/>
    </location>
</feature>